<dbReference type="Gene3D" id="1.25.40.10">
    <property type="entry name" value="Tetratricopeptide repeat domain"/>
    <property type="match status" value="1"/>
</dbReference>
<feature type="compositionally biased region" description="Acidic residues" evidence="1">
    <location>
        <begin position="506"/>
        <end position="529"/>
    </location>
</feature>
<protein>
    <recommendedName>
        <fullName evidence="4">MalT-like TPR region domain-containing protein</fullName>
    </recommendedName>
</protein>
<name>A0A397C6Z3_APHAT</name>
<dbReference type="EMBL" id="QUTC01011535">
    <property type="protein sequence ID" value="RHY38525.1"/>
    <property type="molecule type" value="Genomic_DNA"/>
</dbReference>
<dbReference type="SUPFAM" id="SSF48452">
    <property type="entry name" value="TPR-like"/>
    <property type="match status" value="1"/>
</dbReference>
<feature type="region of interest" description="Disordered" evidence="1">
    <location>
        <begin position="382"/>
        <end position="544"/>
    </location>
</feature>
<gene>
    <name evidence="2" type="ORF">DYB38_003562</name>
</gene>
<proteinExistence type="predicted"/>
<evidence type="ECO:0008006" key="4">
    <source>
        <dbReference type="Google" id="ProtNLM"/>
    </source>
</evidence>
<feature type="compositionally biased region" description="Basic and acidic residues" evidence="1">
    <location>
        <begin position="466"/>
        <end position="493"/>
    </location>
</feature>
<reference evidence="2 3" key="1">
    <citation type="submission" date="2018-08" db="EMBL/GenBank/DDBJ databases">
        <title>Aphanomyces genome sequencing and annotation.</title>
        <authorList>
            <person name="Minardi D."/>
            <person name="Oidtmann B."/>
            <person name="Van Der Giezen M."/>
            <person name="Studholme D.J."/>
        </authorList>
    </citation>
    <scope>NUCLEOTIDE SEQUENCE [LARGE SCALE GENOMIC DNA]</scope>
    <source>
        <strain evidence="2 3">SA</strain>
    </source>
</reference>
<dbReference type="SMART" id="SM00028">
    <property type="entry name" value="TPR"/>
    <property type="match status" value="3"/>
</dbReference>
<sequence length="544" mass="58158">MAAAATSSEVVVRGTALLAELQPEFPDVVALDAKAAQCVATGDVFAGLVCWERALFLRQHYLGFESAEVWAQARAMCEFCTTAAADALRRNDMDHARRLLSKANALSTQDDVLAIDILNQLACYYRRAAKLRVAYDYLKKAMAIDRRLHPPCPAKAAETRLNACAVLSQLGRHDKALELAQAALILLQTQAMGAPAVEKTNAIDVFAAQAVAHHNIAVEEEFLQKPAQSLHSYRRAVSLAAVHCGDSHPLTTELAASLAAAEAALAHKKKHKLFKGGRDSQVTVAYAAAGKSPSAKAKSVPQATKKAYGMDESTVSTQALQAELEPKKAVNMDQFDSAAFADNFDASLVATVDQAATGGVLKPEGPSATDGMRDGMMALLTPRGRAGDESRGDGGATADSKAATEAKTSTEFEDETRDVNELRLDDDEHGEADHRIADEKEGPNPLEHEHTNDAPTYTGDEDDDVGEAKAEAKERMMDALDKESMKATEKPGDGHVVNVNAHEDDVGLEGDDTSYDDGGDQLFDLSDDDEGKHDDVADTKLTSA</sequence>
<dbReference type="InterPro" id="IPR019734">
    <property type="entry name" value="TPR_rpt"/>
</dbReference>
<organism evidence="2 3">
    <name type="scientific">Aphanomyces astaci</name>
    <name type="common">Crayfish plague agent</name>
    <dbReference type="NCBI Taxonomy" id="112090"/>
    <lineage>
        <taxon>Eukaryota</taxon>
        <taxon>Sar</taxon>
        <taxon>Stramenopiles</taxon>
        <taxon>Oomycota</taxon>
        <taxon>Saprolegniomycetes</taxon>
        <taxon>Saprolegniales</taxon>
        <taxon>Verrucalvaceae</taxon>
        <taxon>Aphanomyces</taxon>
    </lineage>
</organism>
<dbReference type="InterPro" id="IPR011990">
    <property type="entry name" value="TPR-like_helical_dom_sf"/>
</dbReference>
<comment type="caution">
    <text evidence="2">The sequence shown here is derived from an EMBL/GenBank/DDBJ whole genome shotgun (WGS) entry which is preliminary data.</text>
</comment>
<dbReference type="VEuPathDB" id="FungiDB:H257_07394"/>
<dbReference type="Proteomes" id="UP000265716">
    <property type="component" value="Unassembled WGS sequence"/>
</dbReference>
<evidence type="ECO:0000256" key="1">
    <source>
        <dbReference type="SAM" id="MobiDB-lite"/>
    </source>
</evidence>
<evidence type="ECO:0000313" key="3">
    <source>
        <dbReference type="Proteomes" id="UP000265716"/>
    </source>
</evidence>
<evidence type="ECO:0000313" key="2">
    <source>
        <dbReference type="EMBL" id="RHY38525.1"/>
    </source>
</evidence>
<dbReference type="AlphaFoldDB" id="A0A397C6Z3"/>
<feature type="compositionally biased region" description="Basic and acidic residues" evidence="1">
    <location>
        <begin position="431"/>
        <end position="452"/>
    </location>
</feature>
<accession>A0A397C6Z3</accession>